<feature type="domain" description="Proliferating cell nuclear antigen PCNA N-terminal" evidence="5">
    <location>
        <begin position="1"/>
        <end position="124"/>
    </location>
</feature>
<dbReference type="InterPro" id="IPR000730">
    <property type="entry name" value="Pr_cel_nuc_antig"/>
</dbReference>
<evidence type="ECO:0000256" key="2">
    <source>
        <dbReference type="ARBA" id="ARBA00023125"/>
    </source>
</evidence>
<evidence type="ECO:0000256" key="4">
    <source>
        <dbReference type="RuleBase" id="RU003671"/>
    </source>
</evidence>
<dbReference type="GO" id="GO:0006272">
    <property type="term" value="P:leading strand elongation"/>
    <property type="evidence" value="ECO:0007669"/>
    <property type="project" value="TreeGrafter"/>
</dbReference>
<feature type="domain" description="Proliferating cell nuclear antigen PCNA C-terminal" evidence="6">
    <location>
        <begin position="128"/>
        <end position="252"/>
    </location>
</feature>
<accession>A0A0A9X2V3</accession>
<evidence type="ECO:0000313" key="8">
    <source>
        <dbReference type="EMBL" id="JAG11442.1"/>
    </source>
</evidence>
<evidence type="ECO:0000256" key="1">
    <source>
        <dbReference type="ARBA" id="ARBA00010462"/>
    </source>
</evidence>
<comment type="similarity">
    <text evidence="1 4">Belongs to the PCNA family.</text>
</comment>
<keyword evidence="4" id="KW-0235">DNA replication</keyword>
<reference evidence="9" key="3">
    <citation type="journal article" date="2016" name="Gigascience">
        <title>De novo construction of an expanded transcriptome assembly for the western tarnished plant bug, Lygus hesperus.</title>
        <authorList>
            <person name="Tassone E.E."/>
            <person name="Geib S.M."/>
            <person name="Hall B."/>
            <person name="Fabrick J.A."/>
            <person name="Brent C.S."/>
            <person name="Hull J.J."/>
        </authorList>
    </citation>
    <scope>NUCLEOTIDE SEQUENCE</scope>
</reference>
<dbReference type="InterPro" id="IPR022648">
    <property type="entry name" value="Pr_cel_nuc_antig_N"/>
</dbReference>
<keyword evidence="2 4" id="KW-0238">DNA-binding</keyword>
<evidence type="ECO:0000259" key="5">
    <source>
        <dbReference type="Pfam" id="PF00705"/>
    </source>
</evidence>
<protein>
    <recommendedName>
        <fullName evidence="3">DNA sliding clamp PCNA</fullName>
    </recommendedName>
</protein>
<reference evidence="7" key="1">
    <citation type="journal article" date="2014" name="PLoS ONE">
        <title>Transcriptome-Based Identification of ABC Transporters in the Western Tarnished Plant Bug Lygus hesperus.</title>
        <authorList>
            <person name="Hull J.J."/>
            <person name="Chaney K."/>
            <person name="Geib S.M."/>
            <person name="Fabrick J.A."/>
            <person name="Brent C.S."/>
            <person name="Walsh D."/>
            <person name="Lavine L.C."/>
        </authorList>
    </citation>
    <scope>NUCLEOTIDE SEQUENCE</scope>
</reference>
<dbReference type="EMBL" id="GBHO01032162">
    <property type="protein sequence ID" value="JAG11442.1"/>
    <property type="molecule type" value="Transcribed_RNA"/>
</dbReference>
<dbReference type="GO" id="GO:0006298">
    <property type="term" value="P:mismatch repair"/>
    <property type="evidence" value="ECO:0007669"/>
    <property type="project" value="TreeGrafter"/>
</dbReference>
<dbReference type="InterPro" id="IPR046938">
    <property type="entry name" value="DNA_clamp_sf"/>
</dbReference>
<dbReference type="PANTHER" id="PTHR11352">
    <property type="entry name" value="PROLIFERATING CELL NUCLEAR ANTIGEN"/>
    <property type="match status" value="1"/>
</dbReference>
<dbReference type="NCBIfam" id="TIGR00590">
    <property type="entry name" value="pcna"/>
    <property type="match status" value="1"/>
</dbReference>
<evidence type="ECO:0000313" key="7">
    <source>
        <dbReference type="EMBL" id="JAG11440.1"/>
    </source>
</evidence>
<dbReference type="HAMAP" id="MF_00317">
    <property type="entry name" value="DNApol_clamp_arch"/>
    <property type="match status" value="1"/>
</dbReference>
<dbReference type="Gene3D" id="3.70.10.10">
    <property type="match status" value="1"/>
</dbReference>
<dbReference type="GO" id="GO:0019985">
    <property type="term" value="P:translesion synthesis"/>
    <property type="evidence" value="ECO:0007669"/>
    <property type="project" value="TreeGrafter"/>
</dbReference>
<name>A0A0A9X2V3_LYGHE</name>
<dbReference type="EMBL" id="GBHO01032164">
    <property type="protein sequence ID" value="JAG11440.1"/>
    <property type="molecule type" value="Transcribed_RNA"/>
</dbReference>
<dbReference type="AlphaFoldDB" id="A0A0A9X2V3"/>
<dbReference type="CDD" id="cd00577">
    <property type="entry name" value="PCNA"/>
    <property type="match status" value="1"/>
</dbReference>
<sequence length="256" mass="28578">MFECKLNDAQLLRKVVECIRELIKEGRFEVSQNGLSLQGIDSSFVALIQLTLRASGFDSFHTDKPMLLGLQLEQFCKVLRCASLNDSITLQAQDPGDKLNITLQSKDDDRISNFVVRLIDIDAETFTIPSKTYNCVVKMPSSEFQRIVRELSGLSDTVGIEISQDGITFSSDSHQSSGKIQLKPSTLEDGQKVQVKAEKPITQFFALRYLLSVAKGCTISDSVVLMIANDIPLVCEYKVENLGNLRFYIAPKIEED</sequence>
<comment type="function">
    <text evidence="3">This protein is an auxiliary protein of DNA polymerase delta and is involved in the control of eukaryotic DNA replication by increasing the polymerase's processivity during elongation of the leading strand.</text>
</comment>
<evidence type="ECO:0000256" key="3">
    <source>
        <dbReference type="RuleBase" id="RU000641"/>
    </source>
</evidence>
<dbReference type="GO" id="GO:0030337">
    <property type="term" value="F:DNA polymerase processivity factor activity"/>
    <property type="evidence" value="ECO:0007669"/>
    <property type="project" value="InterPro"/>
</dbReference>
<gene>
    <name evidence="7" type="primary">pcna_0</name>
    <name evidence="8" type="synonym">pcna_1</name>
    <name evidence="7" type="ORF">CM83_22702</name>
    <name evidence="8" type="ORF">CM83_22706</name>
    <name evidence="9" type="ORF">g.34525</name>
</gene>
<reference evidence="7" key="2">
    <citation type="submission" date="2014-07" db="EMBL/GenBank/DDBJ databases">
        <authorList>
            <person name="Hull J."/>
        </authorList>
    </citation>
    <scope>NUCLEOTIDE SEQUENCE</scope>
</reference>
<dbReference type="Pfam" id="PF00705">
    <property type="entry name" value="PCNA_N"/>
    <property type="match status" value="1"/>
</dbReference>
<dbReference type="PANTHER" id="PTHR11352:SF0">
    <property type="entry name" value="PROLIFERATING CELL NUCLEAR ANTIGEN"/>
    <property type="match status" value="1"/>
</dbReference>
<evidence type="ECO:0000313" key="9">
    <source>
        <dbReference type="EMBL" id="JAQ02809.1"/>
    </source>
</evidence>
<proteinExistence type="inferred from homology"/>
<evidence type="ECO:0000259" key="6">
    <source>
        <dbReference type="Pfam" id="PF02747"/>
    </source>
</evidence>
<dbReference type="GO" id="GO:0043626">
    <property type="term" value="C:PCNA complex"/>
    <property type="evidence" value="ECO:0007669"/>
    <property type="project" value="TreeGrafter"/>
</dbReference>
<comment type="subcellular location">
    <subcellularLocation>
        <location evidence="3">Nucleus</location>
    </subcellularLocation>
</comment>
<dbReference type="Pfam" id="PF02747">
    <property type="entry name" value="PCNA_C"/>
    <property type="match status" value="1"/>
</dbReference>
<dbReference type="EMBL" id="GDHC01015820">
    <property type="protein sequence ID" value="JAQ02809.1"/>
    <property type="molecule type" value="Transcribed_RNA"/>
</dbReference>
<organism evidence="7">
    <name type="scientific">Lygus hesperus</name>
    <name type="common">Western plant bug</name>
    <dbReference type="NCBI Taxonomy" id="30085"/>
    <lineage>
        <taxon>Eukaryota</taxon>
        <taxon>Metazoa</taxon>
        <taxon>Ecdysozoa</taxon>
        <taxon>Arthropoda</taxon>
        <taxon>Hexapoda</taxon>
        <taxon>Insecta</taxon>
        <taxon>Pterygota</taxon>
        <taxon>Neoptera</taxon>
        <taxon>Paraneoptera</taxon>
        <taxon>Hemiptera</taxon>
        <taxon>Heteroptera</taxon>
        <taxon>Panheteroptera</taxon>
        <taxon>Cimicomorpha</taxon>
        <taxon>Miridae</taxon>
        <taxon>Mirini</taxon>
        <taxon>Lygus</taxon>
    </lineage>
</organism>
<dbReference type="GO" id="GO:0003677">
    <property type="term" value="F:DNA binding"/>
    <property type="evidence" value="ECO:0007669"/>
    <property type="project" value="UniProtKB-KW"/>
</dbReference>
<dbReference type="GO" id="GO:0006275">
    <property type="term" value="P:regulation of DNA replication"/>
    <property type="evidence" value="ECO:0007669"/>
    <property type="project" value="InterPro"/>
</dbReference>
<dbReference type="PRINTS" id="PR00339">
    <property type="entry name" value="PCNACYCLIN"/>
</dbReference>
<dbReference type="InterPro" id="IPR022649">
    <property type="entry name" value="Pr_cel_nuc_antig_C"/>
</dbReference>
<dbReference type="SUPFAM" id="SSF55979">
    <property type="entry name" value="DNA clamp"/>
    <property type="match status" value="2"/>
</dbReference>
<keyword evidence="3" id="KW-0539">Nucleus</keyword>